<dbReference type="AlphaFoldDB" id="A0A7M5VC78"/>
<dbReference type="SMART" id="SM00114">
    <property type="entry name" value="CARD"/>
    <property type="match status" value="1"/>
</dbReference>
<keyword evidence="3" id="KW-1185">Reference proteome</keyword>
<dbReference type="PANTHER" id="PTHR15034:SF5">
    <property type="entry name" value="DEATH DOMAIN-CONTAINING PROTEIN CRADD"/>
    <property type="match status" value="1"/>
</dbReference>
<dbReference type="GO" id="GO:0002020">
    <property type="term" value="F:protease binding"/>
    <property type="evidence" value="ECO:0007669"/>
    <property type="project" value="InterPro"/>
</dbReference>
<protein>
    <recommendedName>
        <fullName evidence="1">CARD domain-containing protein</fullName>
    </recommendedName>
</protein>
<evidence type="ECO:0000313" key="2">
    <source>
        <dbReference type="EnsemblMetazoa" id="CLYHEMP008341.1"/>
    </source>
</evidence>
<evidence type="ECO:0000259" key="1">
    <source>
        <dbReference type="PROSITE" id="PS50209"/>
    </source>
</evidence>
<dbReference type="EnsemblMetazoa" id="CLYHEMT008341.1">
    <property type="protein sequence ID" value="CLYHEMP008341.1"/>
    <property type="gene ID" value="CLYHEMG008341"/>
</dbReference>
<dbReference type="Gene3D" id="1.10.533.10">
    <property type="entry name" value="Death Domain, Fas"/>
    <property type="match status" value="1"/>
</dbReference>
<dbReference type="Proteomes" id="UP000594262">
    <property type="component" value="Unplaced"/>
</dbReference>
<organism evidence="2 3">
    <name type="scientific">Clytia hemisphaerica</name>
    <dbReference type="NCBI Taxonomy" id="252671"/>
    <lineage>
        <taxon>Eukaryota</taxon>
        <taxon>Metazoa</taxon>
        <taxon>Cnidaria</taxon>
        <taxon>Hydrozoa</taxon>
        <taxon>Hydroidolina</taxon>
        <taxon>Leptothecata</taxon>
        <taxon>Obeliida</taxon>
        <taxon>Clytiidae</taxon>
        <taxon>Clytia</taxon>
    </lineage>
</organism>
<reference evidence="2" key="1">
    <citation type="submission" date="2021-01" db="UniProtKB">
        <authorList>
            <consortium name="EnsemblMetazoa"/>
        </authorList>
    </citation>
    <scope>IDENTIFICATION</scope>
</reference>
<accession>A0A7M5VC78</accession>
<proteinExistence type="predicted"/>
<dbReference type="Pfam" id="PF00619">
    <property type="entry name" value="CARD"/>
    <property type="match status" value="1"/>
</dbReference>
<dbReference type="SUPFAM" id="SSF47986">
    <property type="entry name" value="DEATH domain"/>
    <property type="match status" value="1"/>
</dbReference>
<dbReference type="GO" id="GO:0070513">
    <property type="term" value="F:death domain binding"/>
    <property type="evidence" value="ECO:0007669"/>
    <property type="project" value="InterPro"/>
</dbReference>
<feature type="domain" description="CARD" evidence="1">
    <location>
        <begin position="14"/>
        <end position="91"/>
    </location>
</feature>
<dbReference type="GO" id="GO:0042981">
    <property type="term" value="P:regulation of apoptotic process"/>
    <property type="evidence" value="ECO:0007669"/>
    <property type="project" value="InterPro"/>
</dbReference>
<dbReference type="InterPro" id="IPR001315">
    <property type="entry name" value="CARD"/>
</dbReference>
<name>A0A7M5VC78_9CNID</name>
<dbReference type="OrthoDB" id="5984934at2759"/>
<evidence type="ECO:0000313" key="3">
    <source>
        <dbReference type="Proteomes" id="UP000594262"/>
    </source>
</evidence>
<dbReference type="InterPro" id="IPR037939">
    <property type="entry name" value="CRADD"/>
</dbReference>
<dbReference type="InterPro" id="IPR011029">
    <property type="entry name" value="DEATH-like_dom_sf"/>
</dbReference>
<sequence>MSDDENEDELLNIFTECKQQTLQELRLFLVKDIEPQKLYASLRSKGVFDEDDQEEIEYDRLPRKKRAERFLDTISRKGDAGFDAFCQCIVEQLTGQLHLLRKILTVFESKIQGAEELQHTRKLTRIPPMLMMNNFPSPGQMGGPELPEGYFGRYMSEPPPSYAESTLKYS</sequence>
<dbReference type="PANTHER" id="PTHR15034">
    <property type="entry name" value="DEATH DOMAIN-CONTAINING PROTEIN CRADD"/>
    <property type="match status" value="1"/>
</dbReference>
<dbReference type="PROSITE" id="PS50209">
    <property type="entry name" value="CARD"/>
    <property type="match status" value="1"/>
</dbReference>